<gene>
    <name evidence="2" type="ORF">COCCADRAFT_112070</name>
</gene>
<dbReference type="AlphaFoldDB" id="W6XP77"/>
<dbReference type="KEGG" id="bze:COCCADRAFT_112070"/>
<keyword evidence="3" id="KW-1185">Reference proteome</keyword>
<reference evidence="2 3" key="1">
    <citation type="journal article" date="2013" name="PLoS Genet.">
        <title>Comparative genome structure, secondary metabolite, and effector coding capacity across Cochliobolus pathogens.</title>
        <authorList>
            <person name="Condon B.J."/>
            <person name="Leng Y."/>
            <person name="Wu D."/>
            <person name="Bushley K.E."/>
            <person name="Ohm R.A."/>
            <person name="Otillar R."/>
            <person name="Martin J."/>
            <person name="Schackwitz W."/>
            <person name="Grimwood J."/>
            <person name="MohdZainudin N."/>
            <person name="Xue C."/>
            <person name="Wang R."/>
            <person name="Manning V.A."/>
            <person name="Dhillon B."/>
            <person name="Tu Z.J."/>
            <person name="Steffenson B.J."/>
            <person name="Salamov A."/>
            <person name="Sun H."/>
            <person name="Lowry S."/>
            <person name="LaButti K."/>
            <person name="Han J."/>
            <person name="Copeland A."/>
            <person name="Lindquist E."/>
            <person name="Barry K."/>
            <person name="Schmutz J."/>
            <person name="Baker S.E."/>
            <person name="Ciuffetti L.M."/>
            <person name="Grigoriev I.V."/>
            <person name="Zhong S."/>
            <person name="Turgeon B.G."/>
        </authorList>
    </citation>
    <scope>NUCLEOTIDE SEQUENCE [LARGE SCALE GENOMIC DNA]</scope>
    <source>
        <strain evidence="2 3">26-R-13</strain>
    </source>
</reference>
<proteinExistence type="predicted"/>
<evidence type="ECO:0000313" key="3">
    <source>
        <dbReference type="Proteomes" id="UP000053841"/>
    </source>
</evidence>
<organism evidence="2 3">
    <name type="scientific">Cochliobolus carbonum (strain 26-R-13)</name>
    <name type="common">Maize leaf spot fungus</name>
    <name type="synonym">Bipolaris zeicola</name>
    <dbReference type="NCBI Taxonomy" id="930089"/>
    <lineage>
        <taxon>Eukaryota</taxon>
        <taxon>Fungi</taxon>
        <taxon>Dikarya</taxon>
        <taxon>Ascomycota</taxon>
        <taxon>Pezizomycotina</taxon>
        <taxon>Dothideomycetes</taxon>
        <taxon>Pleosporomycetidae</taxon>
        <taxon>Pleosporales</taxon>
        <taxon>Pleosporineae</taxon>
        <taxon>Pleosporaceae</taxon>
        <taxon>Bipolaris</taxon>
    </lineage>
</organism>
<dbReference type="EMBL" id="KI964958">
    <property type="protein sequence ID" value="EUC27303.1"/>
    <property type="molecule type" value="Genomic_DNA"/>
</dbReference>
<feature type="region of interest" description="Disordered" evidence="1">
    <location>
        <begin position="97"/>
        <end position="124"/>
    </location>
</feature>
<dbReference type="RefSeq" id="XP_007718394.1">
    <property type="nucleotide sequence ID" value="XM_007720204.1"/>
</dbReference>
<accession>W6XP77</accession>
<dbReference type="HOGENOM" id="CLU_1061695_0_0_1"/>
<dbReference type="Proteomes" id="UP000053841">
    <property type="component" value="Unassembled WGS sequence"/>
</dbReference>
<dbReference type="GeneID" id="19144394"/>
<evidence type="ECO:0000313" key="2">
    <source>
        <dbReference type="EMBL" id="EUC27303.1"/>
    </source>
</evidence>
<feature type="compositionally biased region" description="Polar residues" evidence="1">
    <location>
        <begin position="103"/>
        <end position="124"/>
    </location>
</feature>
<dbReference type="eggNOG" id="ENOG502T5Q5">
    <property type="taxonomic scope" value="Eukaryota"/>
</dbReference>
<sequence length="262" mass="29267">MLSVTCQCSGRFKNHNKIHGHECQRAFYEQQVNARSITLNLTWYSELNQGAGPTLATEKRPIPPAEATAQKILCPCGQSFKNEKKLGNHLRYSKTHQAEKLGSGSTPKSTTPDSVPFTVSHSPSTTISPALWPVSTTILSSPEKVSQVHKRDCLYYRRQADKSLTRSQQQNDSLVSSFASLRLDPVLAQAQPLVASFACICGSTFTGQKALEKHKVEKRQLAWPEKGEKRKDVFKTPRPQYHEDEYLRDMCEALARQSYGGG</sequence>
<protein>
    <submittedName>
        <fullName evidence="2">Uncharacterized protein</fullName>
    </submittedName>
</protein>
<evidence type="ECO:0000256" key="1">
    <source>
        <dbReference type="SAM" id="MobiDB-lite"/>
    </source>
</evidence>
<name>W6XP77_COCC2</name>
<dbReference type="OrthoDB" id="3787461at2759"/>